<keyword evidence="2" id="KW-0488">Methylation</keyword>
<keyword evidence="8" id="KW-1185">Reference proteome</keyword>
<dbReference type="GO" id="GO:0016020">
    <property type="term" value="C:membrane"/>
    <property type="evidence" value="ECO:0007669"/>
    <property type="project" value="UniProtKB-SubCell"/>
</dbReference>
<dbReference type="PROSITE" id="PS00409">
    <property type="entry name" value="PROKAR_NTER_METHYL"/>
    <property type="match status" value="1"/>
</dbReference>
<dbReference type="EMBL" id="FQXI01000005">
    <property type="protein sequence ID" value="SHH25815.1"/>
    <property type="molecule type" value="Genomic_DNA"/>
</dbReference>
<dbReference type="Gene3D" id="3.30.700.10">
    <property type="entry name" value="Glycoprotein, Type 4 Pilin"/>
    <property type="match status" value="1"/>
</dbReference>
<sequence>MKRKKLRGFTLIELVIVIAILAILVAIAIPKFSKSNLSAQAAAHNVNVREIKNASILYLTDKSDENITSINIEDLAEYFDNEIPKPAKTMGDSFSISIDSSGNIVVKPGTVKVDGNKLVLDSK</sequence>
<reference evidence="7 8" key="1">
    <citation type="submission" date="2016-11" db="EMBL/GenBank/DDBJ databases">
        <authorList>
            <person name="Jaros S."/>
            <person name="Januszkiewicz K."/>
            <person name="Wedrychowicz H."/>
        </authorList>
    </citation>
    <scope>NUCLEOTIDE SEQUENCE [LARGE SCALE GENOMIC DNA]</scope>
    <source>
        <strain evidence="7 8">DSM 21120</strain>
    </source>
</reference>
<dbReference type="Pfam" id="PF07963">
    <property type="entry name" value="N_methyl"/>
    <property type="match status" value="1"/>
</dbReference>
<evidence type="ECO:0000313" key="7">
    <source>
        <dbReference type="EMBL" id="SHH25815.1"/>
    </source>
</evidence>
<dbReference type="STRING" id="1120995.SAMN02745245_00914"/>
<keyword evidence="4 6" id="KW-1133">Transmembrane helix</keyword>
<evidence type="ECO:0000256" key="1">
    <source>
        <dbReference type="ARBA" id="ARBA00004167"/>
    </source>
</evidence>
<dbReference type="NCBIfam" id="TIGR02532">
    <property type="entry name" value="IV_pilin_GFxxxE"/>
    <property type="match status" value="1"/>
</dbReference>
<dbReference type="PANTHER" id="PTHR30093:SF44">
    <property type="entry name" value="TYPE II SECRETION SYSTEM CORE PROTEIN G"/>
    <property type="match status" value="1"/>
</dbReference>
<feature type="transmembrane region" description="Helical" evidence="6">
    <location>
        <begin position="9"/>
        <end position="29"/>
    </location>
</feature>
<evidence type="ECO:0000256" key="5">
    <source>
        <dbReference type="ARBA" id="ARBA00023136"/>
    </source>
</evidence>
<gene>
    <name evidence="7" type="ORF">SAMN02745245_00914</name>
</gene>
<protein>
    <submittedName>
        <fullName evidence="7">Type IV pilus assembly protein PilA</fullName>
    </submittedName>
</protein>
<evidence type="ECO:0000256" key="4">
    <source>
        <dbReference type="ARBA" id="ARBA00022989"/>
    </source>
</evidence>
<accession>A0A1M5RHM8</accession>
<keyword evidence="5 6" id="KW-0472">Membrane</keyword>
<dbReference type="InterPro" id="IPR045584">
    <property type="entry name" value="Pilin-like"/>
</dbReference>
<evidence type="ECO:0000256" key="3">
    <source>
        <dbReference type="ARBA" id="ARBA00022692"/>
    </source>
</evidence>
<dbReference type="InterPro" id="IPR012902">
    <property type="entry name" value="N_methyl_site"/>
</dbReference>
<keyword evidence="3 6" id="KW-0812">Transmembrane</keyword>
<dbReference type="RefSeq" id="WP_073184184.1">
    <property type="nucleotide sequence ID" value="NZ_FQXI01000005.1"/>
</dbReference>
<dbReference type="AlphaFoldDB" id="A0A1M5RHM8"/>
<evidence type="ECO:0000256" key="6">
    <source>
        <dbReference type="SAM" id="Phobius"/>
    </source>
</evidence>
<organism evidence="7 8">
    <name type="scientific">Anaerosphaera aminiphila DSM 21120</name>
    <dbReference type="NCBI Taxonomy" id="1120995"/>
    <lineage>
        <taxon>Bacteria</taxon>
        <taxon>Bacillati</taxon>
        <taxon>Bacillota</taxon>
        <taxon>Tissierellia</taxon>
        <taxon>Tissierellales</taxon>
        <taxon>Peptoniphilaceae</taxon>
        <taxon>Anaerosphaera</taxon>
    </lineage>
</organism>
<proteinExistence type="predicted"/>
<name>A0A1M5RHM8_9FIRM</name>
<dbReference type="Proteomes" id="UP000184032">
    <property type="component" value="Unassembled WGS sequence"/>
</dbReference>
<dbReference type="PANTHER" id="PTHR30093">
    <property type="entry name" value="GENERAL SECRETION PATHWAY PROTEIN G"/>
    <property type="match status" value="1"/>
</dbReference>
<dbReference type="OrthoDB" id="1699047at2"/>
<comment type="subcellular location">
    <subcellularLocation>
        <location evidence="1">Membrane</location>
        <topology evidence="1">Single-pass membrane protein</topology>
    </subcellularLocation>
</comment>
<dbReference type="SUPFAM" id="SSF54523">
    <property type="entry name" value="Pili subunits"/>
    <property type="match status" value="1"/>
</dbReference>
<evidence type="ECO:0000256" key="2">
    <source>
        <dbReference type="ARBA" id="ARBA00022481"/>
    </source>
</evidence>
<evidence type="ECO:0000313" key="8">
    <source>
        <dbReference type="Proteomes" id="UP000184032"/>
    </source>
</evidence>